<evidence type="ECO:0000313" key="2">
    <source>
        <dbReference type="EMBL" id="GHO98481.1"/>
    </source>
</evidence>
<keyword evidence="1" id="KW-1133">Transmembrane helix</keyword>
<feature type="transmembrane region" description="Helical" evidence="1">
    <location>
        <begin position="35"/>
        <end position="54"/>
    </location>
</feature>
<dbReference type="AlphaFoldDB" id="A0A8J3J095"/>
<proteinExistence type="predicted"/>
<gene>
    <name evidence="2" type="ORF">KSF_085290</name>
</gene>
<reference evidence="2" key="1">
    <citation type="submission" date="2020-10" db="EMBL/GenBank/DDBJ databases">
        <title>Taxonomic study of unclassified bacteria belonging to the class Ktedonobacteria.</title>
        <authorList>
            <person name="Yabe S."/>
            <person name="Wang C.M."/>
            <person name="Zheng Y."/>
            <person name="Sakai Y."/>
            <person name="Cavaletti L."/>
            <person name="Monciardini P."/>
            <person name="Donadio S."/>
        </authorList>
    </citation>
    <scope>NUCLEOTIDE SEQUENCE</scope>
    <source>
        <strain evidence="2">ID150040</strain>
    </source>
</reference>
<keyword evidence="3" id="KW-1185">Reference proteome</keyword>
<accession>A0A8J3J095</accession>
<sequence>MLVQQDLEVFLQFLLQSLICISVGAVQCDWRVYDLLIAHGAVPYVLFLMINNYGCNYSDLESVRQEKKSYA</sequence>
<keyword evidence="1" id="KW-0812">Transmembrane</keyword>
<name>A0A8J3J095_9CHLR</name>
<evidence type="ECO:0000256" key="1">
    <source>
        <dbReference type="SAM" id="Phobius"/>
    </source>
</evidence>
<protein>
    <submittedName>
        <fullName evidence="2">Uncharacterized protein</fullName>
    </submittedName>
</protein>
<evidence type="ECO:0000313" key="3">
    <source>
        <dbReference type="Proteomes" id="UP000597444"/>
    </source>
</evidence>
<comment type="caution">
    <text evidence="2">The sequence shown here is derived from an EMBL/GenBank/DDBJ whole genome shotgun (WGS) entry which is preliminary data.</text>
</comment>
<organism evidence="2 3">
    <name type="scientific">Reticulibacter mediterranei</name>
    <dbReference type="NCBI Taxonomy" id="2778369"/>
    <lineage>
        <taxon>Bacteria</taxon>
        <taxon>Bacillati</taxon>
        <taxon>Chloroflexota</taxon>
        <taxon>Ktedonobacteria</taxon>
        <taxon>Ktedonobacterales</taxon>
        <taxon>Reticulibacteraceae</taxon>
        <taxon>Reticulibacter</taxon>
    </lineage>
</organism>
<dbReference type="EMBL" id="BNJK01000002">
    <property type="protein sequence ID" value="GHO98481.1"/>
    <property type="molecule type" value="Genomic_DNA"/>
</dbReference>
<dbReference type="Proteomes" id="UP000597444">
    <property type="component" value="Unassembled WGS sequence"/>
</dbReference>
<keyword evidence="1" id="KW-0472">Membrane</keyword>